<comment type="caution">
    <text evidence="2">The sequence shown here is derived from an EMBL/GenBank/DDBJ whole genome shotgun (WGS) entry which is preliminary data.</text>
</comment>
<dbReference type="OrthoDB" id="793442at2"/>
<dbReference type="AlphaFoldDB" id="A0A4Y8SJV5"/>
<keyword evidence="3" id="KW-1185">Reference proteome</keyword>
<evidence type="ECO:0000313" key="2">
    <source>
        <dbReference type="EMBL" id="TFF38930.1"/>
    </source>
</evidence>
<evidence type="ECO:0000256" key="1">
    <source>
        <dbReference type="SAM" id="SignalP"/>
    </source>
</evidence>
<dbReference type="Proteomes" id="UP000297540">
    <property type="component" value="Unassembled WGS sequence"/>
</dbReference>
<proteinExistence type="predicted"/>
<dbReference type="EMBL" id="SOZE01000005">
    <property type="protein sequence ID" value="TFF38930.1"/>
    <property type="molecule type" value="Genomic_DNA"/>
</dbReference>
<feature type="chain" id="PRO_5021214315" evidence="1">
    <location>
        <begin position="23"/>
        <end position="173"/>
    </location>
</feature>
<protein>
    <submittedName>
        <fullName evidence="2">Uncharacterized protein</fullName>
    </submittedName>
</protein>
<accession>A0A4Y8SJV5</accession>
<name>A0A4Y8SJV5_9SPHI</name>
<dbReference type="RefSeq" id="WP_133228027.1">
    <property type="nucleotide sequence ID" value="NZ_SOZE01000005.1"/>
</dbReference>
<organism evidence="2 3">
    <name type="scientific">Mucilaginibacter psychrotolerans</name>
    <dbReference type="NCBI Taxonomy" id="1524096"/>
    <lineage>
        <taxon>Bacteria</taxon>
        <taxon>Pseudomonadati</taxon>
        <taxon>Bacteroidota</taxon>
        <taxon>Sphingobacteriia</taxon>
        <taxon>Sphingobacteriales</taxon>
        <taxon>Sphingobacteriaceae</taxon>
        <taxon>Mucilaginibacter</taxon>
    </lineage>
</organism>
<sequence>MKSFAITGLLLLMLATGSSALAQTYEVPKNYVLKTRDDYARYETDIIRTADWLQQTPWKAQPPKMEEATQFFLKWIKGTPAVTIRLTEAVMNLSDKNPQLGFVYMAAFSKFVLQHKTGFDVNNANIIAVRAVVDKYNAEPAHKTDEDIEHLIELDKKGELNDWVISMFSAEER</sequence>
<keyword evidence="1" id="KW-0732">Signal</keyword>
<reference evidence="2 3" key="1">
    <citation type="journal article" date="2017" name="Int. J. Syst. Evol. Microbiol.">
        <title>Mucilaginibacterpsychrotolerans sp. nov., isolated from peatlands.</title>
        <authorList>
            <person name="Deng Y."/>
            <person name="Shen L."/>
            <person name="Xu B."/>
            <person name="Liu Y."/>
            <person name="Gu Z."/>
            <person name="Liu H."/>
            <person name="Zhou Y."/>
        </authorList>
    </citation>
    <scope>NUCLEOTIDE SEQUENCE [LARGE SCALE GENOMIC DNA]</scope>
    <source>
        <strain evidence="2 3">NH7-4</strain>
    </source>
</reference>
<feature type="signal peptide" evidence="1">
    <location>
        <begin position="1"/>
        <end position="22"/>
    </location>
</feature>
<evidence type="ECO:0000313" key="3">
    <source>
        <dbReference type="Proteomes" id="UP000297540"/>
    </source>
</evidence>
<gene>
    <name evidence="2" type="ORF">E2R66_07990</name>
</gene>